<comment type="caution">
    <text evidence="3">The sequence shown here is derived from an EMBL/GenBank/DDBJ whole genome shotgun (WGS) entry which is preliminary data.</text>
</comment>
<dbReference type="InterPro" id="IPR011146">
    <property type="entry name" value="HIT-like"/>
</dbReference>
<dbReference type="GO" id="GO:0003824">
    <property type="term" value="F:catalytic activity"/>
    <property type="evidence" value="ECO:0007669"/>
    <property type="project" value="InterPro"/>
</dbReference>
<dbReference type="PROSITE" id="PS51084">
    <property type="entry name" value="HIT_2"/>
    <property type="match status" value="1"/>
</dbReference>
<accession>A0A937CX08</accession>
<dbReference type="PIRSF" id="PIRSF000714">
    <property type="entry name" value="HIT"/>
    <property type="match status" value="1"/>
</dbReference>
<evidence type="ECO:0000313" key="3">
    <source>
        <dbReference type="EMBL" id="MBL0394187.1"/>
    </source>
</evidence>
<reference evidence="3 4" key="1">
    <citation type="journal article" date="2017" name="Int. J. Syst. Evol. Microbiol.">
        <title>Ramlibacter monticola sp. nov., isolated from forest soil.</title>
        <authorList>
            <person name="Chaudhary D.K."/>
            <person name="Kim J."/>
        </authorList>
    </citation>
    <scope>NUCLEOTIDE SEQUENCE [LARGE SCALE GENOMIC DNA]</scope>
    <source>
        <strain evidence="3 4">KACC 19175</strain>
    </source>
</reference>
<keyword evidence="4" id="KW-1185">Reference proteome</keyword>
<gene>
    <name evidence="3" type="ORF">JJ685_23815</name>
</gene>
<dbReference type="InterPro" id="IPR036265">
    <property type="entry name" value="HIT-like_sf"/>
</dbReference>
<sequence length="142" mass="15891">MTACPLCDAAGGRVVVQAPRWRIVHAQEAGFPAFYRLVWQAHVREFSHLPAAERAESMDVLVGMEQALLRHLQPDKVNLASLGNAVPHLHWHVIGRFAWDSHFPGAVWAQPQRPADPVRLQAVEERLAEVEQDLMSLAPRSP</sequence>
<proteinExistence type="predicted"/>
<dbReference type="SUPFAM" id="SSF54197">
    <property type="entry name" value="HIT-like"/>
    <property type="match status" value="1"/>
</dbReference>
<dbReference type="Pfam" id="PF01230">
    <property type="entry name" value="HIT"/>
    <property type="match status" value="1"/>
</dbReference>
<evidence type="ECO:0000313" key="4">
    <source>
        <dbReference type="Proteomes" id="UP000599109"/>
    </source>
</evidence>
<dbReference type="Gene3D" id="3.30.428.10">
    <property type="entry name" value="HIT-like"/>
    <property type="match status" value="1"/>
</dbReference>
<feature type="short sequence motif" description="Histidine triad motif" evidence="1">
    <location>
        <begin position="88"/>
        <end position="92"/>
    </location>
</feature>
<evidence type="ECO:0000256" key="1">
    <source>
        <dbReference type="PROSITE-ProRule" id="PRU00464"/>
    </source>
</evidence>
<dbReference type="Proteomes" id="UP000599109">
    <property type="component" value="Unassembled WGS sequence"/>
</dbReference>
<name>A0A937CX08_9BURK</name>
<protein>
    <submittedName>
        <fullName evidence="3">HIT family protein</fullName>
    </submittedName>
</protein>
<dbReference type="InterPro" id="IPR026026">
    <property type="entry name" value="HIT_Hint"/>
</dbReference>
<dbReference type="EMBL" id="JAEQNE010000007">
    <property type="protein sequence ID" value="MBL0394187.1"/>
    <property type="molecule type" value="Genomic_DNA"/>
</dbReference>
<dbReference type="RefSeq" id="WP_201676849.1">
    <property type="nucleotide sequence ID" value="NZ_JAEQNE010000007.1"/>
</dbReference>
<feature type="domain" description="HIT" evidence="2">
    <location>
        <begin position="37"/>
        <end position="103"/>
    </location>
</feature>
<evidence type="ECO:0000259" key="2">
    <source>
        <dbReference type="PROSITE" id="PS51084"/>
    </source>
</evidence>
<organism evidence="3 4">
    <name type="scientific">Ramlibacter monticola</name>
    <dbReference type="NCBI Taxonomy" id="1926872"/>
    <lineage>
        <taxon>Bacteria</taxon>
        <taxon>Pseudomonadati</taxon>
        <taxon>Pseudomonadota</taxon>
        <taxon>Betaproteobacteria</taxon>
        <taxon>Burkholderiales</taxon>
        <taxon>Comamonadaceae</taxon>
        <taxon>Ramlibacter</taxon>
    </lineage>
</organism>
<dbReference type="AlphaFoldDB" id="A0A937CX08"/>